<dbReference type="Gene3D" id="3.30.9.10">
    <property type="entry name" value="D-Amino Acid Oxidase, subunit A, domain 2"/>
    <property type="match status" value="1"/>
</dbReference>
<comment type="caution">
    <text evidence="3">The sequence shown here is derived from an EMBL/GenBank/DDBJ whole genome shotgun (WGS) entry which is preliminary data.</text>
</comment>
<dbReference type="InterPro" id="IPR006076">
    <property type="entry name" value="FAD-dep_OxRdtase"/>
</dbReference>
<keyword evidence="1" id="KW-0560">Oxidoreductase</keyword>
<keyword evidence="4" id="KW-1185">Reference proteome</keyword>
<name>A0A917HLC9_9BACT</name>
<reference evidence="3" key="1">
    <citation type="journal article" date="2014" name="Int. J. Syst. Evol. Microbiol.">
        <title>Complete genome sequence of Corynebacterium casei LMG S-19264T (=DSM 44701T), isolated from a smear-ripened cheese.</title>
        <authorList>
            <consortium name="US DOE Joint Genome Institute (JGI-PGF)"/>
            <person name="Walter F."/>
            <person name="Albersmeier A."/>
            <person name="Kalinowski J."/>
            <person name="Ruckert C."/>
        </authorList>
    </citation>
    <scope>NUCLEOTIDE SEQUENCE</scope>
    <source>
        <strain evidence="3">CGMCC 1.12997</strain>
    </source>
</reference>
<evidence type="ECO:0000313" key="3">
    <source>
        <dbReference type="EMBL" id="GGG82622.1"/>
    </source>
</evidence>
<dbReference type="Proteomes" id="UP000647241">
    <property type="component" value="Unassembled WGS sequence"/>
</dbReference>
<gene>
    <name evidence="3" type="ORF">GCM10011585_27780</name>
</gene>
<dbReference type="GO" id="GO:0005737">
    <property type="term" value="C:cytoplasm"/>
    <property type="evidence" value="ECO:0007669"/>
    <property type="project" value="TreeGrafter"/>
</dbReference>
<evidence type="ECO:0000259" key="2">
    <source>
        <dbReference type="Pfam" id="PF01266"/>
    </source>
</evidence>
<proteinExistence type="predicted"/>
<dbReference type="PANTHER" id="PTHR13847">
    <property type="entry name" value="SARCOSINE DEHYDROGENASE-RELATED"/>
    <property type="match status" value="1"/>
</dbReference>
<dbReference type="AlphaFoldDB" id="A0A917HLC9"/>
<dbReference type="GO" id="GO:0016491">
    <property type="term" value="F:oxidoreductase activity"/>
    <property type="evidence" value="ECO:0007669"/>
    <property type="project" value="UniProtKB-KW"/>
</dbReference>
<sequence>MHHSDICIAGAGIIGLSLALELHRRGLSVTVFDQAQPLGEASTAAAGMLAASDPDNPAPLRKLADLSLSLYFEFLDRLHAHSGIAVPFHTSQTLQSQISSSSDTLSREALGRILPQLTPRNHHFTLLDEHSLDPRNLAAAVLAAVRATTIDLQPNTKVLSTRSIDDSVEVHTTQGIFHAAKFVNCTGAWATHSTLAPSTTIAPRKGQMLAIAIPPTLSLPLVVRTHGMYIVPRTTGPNKGRAIIGATIEDAGFDKIVHPADIAHLRALAADLLPALADAPQLEVWAGLRPSTPDELPFLGPSPDHRNQFVSAGHYRNGILLAPATAHVMAQMISNQPTAIDLADYSPARVLTSSAIAH</sequence>
<organism evidence="3 4">
    <name type="scientific">Edaphobacter dinghuensis</name>
    <dbReference type="NCBI Taxonomy" id="1560005"/>
    <lineage>
        <taxon>Bacteria</taxon>
        <taxon>Pseudomonadati</taxon>
        <taxon>Acidobacteriota</taxon>
        <taxon>Terriglobia</taxon>
        <taxon>Terriglobales</taxon>
        <taxon>Acidobacteriaceae</taxon>
        <taxon>Edaphobacter</taxon>
    </lineage>
</organism>
<dbReference type="Gene3D" id="3.50.50.60">
    <property type="entry name" value="FAD/NAD(P)-binding domain"/>
    <property type="match status" value="1"/>
</dbReference>
<dbReference type="SUPFAM" id="SSF54373">
    <property type="entry name" value="FAD-linked reductases, C-terminal domain"/>
    <property type="match status" value="1"/>
</dbReference>
<dbReference type="InterPro" id="IPR036188">
    <property type="entry name" value="FAD/NAD-bd_sf"/>
</dbReference>
<feature type="domain" description="FAD dependent oxidoreductase" evidence="2">
    <location>
        <begin position="5"/>
        <end position="332"/>
    </location>
</feature>
<dbReference type="PANTHER" id="PTHR13847:SF289">
    <property type="entry name" value="GLYCINE OXIDASE"/>
    <property type="match status" value="1"/>
</dbReference>
<reference evidence="3" key="2">
    <citation type="submission" date="2020-09" db="EMBL/GenBank/DDBJ databases">
        <authorList>
            <person name="Sun Q."/>
            <person name="Zhou Y."/>
        </authorList>
    </citation>
    <scope>NUCLEOTIDE SEQUENCE</scope>
    <source>
        <strain evidence="3">CGMCC 1.12997</strain>
    </source>
</reference>
<dbReference type="EMBL" id="BMGT01000003">
    <property type="protein sequence ID" value="GGG82622.1"/>
    <property type="molecule type" value="Genomic_DNA"/>
</dbReference>
<evidence type="ECO:0000256" key="1">
    <source>
        <dbReference type="ARBA" id="ARBA00023002"/>
    </source>
</evidence>
<accession>A0A917HLC9</accession>
<evidence type="ECO:0000313" key="4">
    <source>
        <dbReference type="Proteomes" id="UP000647241"/>
    </source>
</evidence>
<dbReference type="RefSeq" id="WP_188554792.1">
    <property type="nucleotide sequence ID" value="NZ_BMGT01000003.1"/>
</dbReference>
<dbReference type="Pfam" id="PF01266">
    <property type="entry name" value="DAO"/>
    <property type="match status" value="1"/>
</dbReference>
<protein>
    <submittedName>
        <fullName evidence="3">D-amino-acid oxidase</fullName>
    </submittedName>
</protein>
<dbReference type="SUPFAM" id="SSF51905">
    <property type="entry name" value="FAD/NAD(P)-binding domain"/>
    <property type="match status" value="1"/>
</dbReference>